<feature type="transmembrane region" description="Helical" evidence="2">
    <location>
        <begin position="109"/>
        <end position="127"/>
    </location>
</feature>
<evidence type="ECO:0000256" key="1">
    <source>
        <dbReference type="SAM" id="MobiDB-lite"/>
    </source>
</evidence>
<dbReference type="InterPro" id="IPR021235">
    <property type="entry name" value="DUF2637"/>
</dbReference>
<feature type="transmembrane region" description="Helical" evidence="2">
    <location>
        <begin position="133"/>
        <end position="155"/>
    </location>
</feature>
<organism evidence="3 4">
    <name type="scientific">Planotetraspora phitsanulokensis</name>
    <dbReference type="NCBI Taxonomy" id="575192"/>
    <lineage>
        <taxon>Bacteria</taxon>
        <taxon>Bacillati</taxon>
        <taxon>Actinomycetota</taxon>
        <taxon>Actinomycetes</taxon>
        <taxon>Streptosporangiales</taxon>
        <taxon>Streptosporangiaceae</taxon>
        <taxon>Planotetraspora</taxon>
    </lineage>
</organism>
<evidence type="ECO:0008006" key="5">
    <source>
        <dbReference type="Google" id="ProtNLM"/>
    </source>
</evidence>
<protein>
    <recommendedName>
        <fullName evidence="5">DUF2637 domain-containing protein</fullName>
    </recommendedName>
</protein>
<proteinExistence type="predicted"/>
<feature type="region of interest" description="Disordered" evidence="1">
    <location>
        <begin position="223"/>
        <end position="297"/>
    </location>
</feature>
<reference evidence="3 4" key="1">
    <citation type="submission" date="2021-01" db="EMBL/GenBank/DDBJ databases">
        <title>Whole genome shotgun sequence of Planotetraspora phitsanulokensis NBRC 104273.</title>
        <authorList>
            <person name="Komaki H."/>
            <person name="Tamura T."/>
        </authorList>
    </citation>
    <scope>NUCLEOTIDE SEQUENCE [LARGE SCALE GENOMIC DNA]</scope>
    <source>
        <strain evidence="3 4">NBRC 104273</strain>
    </source>
</reference>
<evidence type="ECO:0000313" key="3">
    <source>
        <dbReference type="EMBL" id="GII39933.1"/>
    </source>
</evidence>
<keyword evidence="4" id="KW-1185">Reference proteome</keyword>
<dbReference type="AlphaFoldDB" id="A0A8J3XKU4"/>
<keyword evidence="2" id="KW-0472">Membrane</keyword>
<feature type="compositionally biased region" description="Basic and acidic residues" evidence="1">
    <location>
        <begin position="274"/>
        <end position="297"/>
    </location>
</feature>
<name>A0A8J3XKU4_9ACTN</name>
<feature type="compositionally biased region" description="Basic and acidic residues" evidence="1">
    <location>
        <begin position="330"/>
        <end position="339"/>
    </location>
</feature>
<keyword evidence="2" id="KW-0812">Transmembrane</keyword>
<evidence type="ECO:0000256" key="2">
    <source>
        <dbReference type="SAM" id="Phobius"/>
    </source>
</evidence>
<feature type="region of interest" description="Disordered" evidence="1">
    <location>
        <begin position="185"/>
        <end position="204"/>
    </location>
</feature>
<dbReference type="EMBL" id="BOOP01000022">
    <property type="protein sequence ID" value="GII39933.1"/>
    <property type="molecule type" value="Genomic_DNA"/>
</dbReference>
<dbReference type="Pfam" id="PF10935">
    <property type="entry name" value="DUF2637"/>
    <property type="match status" value="1"/>
</dbReference>
<feature type="compositionally biased region" description="Basic and acidic residues" evidence="1">
    <location>
        <begin position="232"/>
        <end position="267"/>
    </location>
</feature>
<evidence type="ECO:0000313" key="4">
    <source>
        <dbReference type="Proteomes" id="UP000622547"/>
    </source>
</evidence>
<feature type="region of interest" description="Disordered" evidence="1">
    <location>
        <begin position="317"/>
        <end position="339"/>
    </location>
</feature>
<keyword evidence="2" id="KW-1133">Transmembrane helix</keyword>
<gene>
    <name evidence="3" type="ORF">Pph01_49360</name>
</gene>
<dbReference type="Proteomes" id="UP000622547">
    <property type="component" value="Unassembled WGS sequence"/>
</dbReference>
<accession>A0A8J3XKU4</accession>
<feature type="transmembrane region" description="Helical" evidence="2">
    <location>
        <begin position="77"/>
        <end position="97"/>
    </location>
</feature>
<feature type="transmembrane region" description="Helical" evidence="2">
    <location>
        <begin position="36"/>
        <end position="57"/>
    </location>
</feature>
<comment type="caution">
    <text evidence="3">The sequence shown here is derived from an EMBL/GenBank/DDBJ whole genome shotgun (WGS) entry which is preliminary data.</text>
</comment>
<sequence length="339" mass="36473">MEQTQGHPKVIYLTLRHDTIVPVSITGHTYSVGDRLIRVSMTVVVLGVAAVAGWVSYWHAVAVIERYGAEDELSAHLVPVTVDGMIYASSMVLLWCARYQLKVPALARWALALGIAATLAANVLHGIERGALAAALAAWPAIALVIAYELTMWVIRSGREVSERVAVAVEESVAATRPLAVPDAVDDVSAPQAPGERPVVGDRELMGRGGLAGQARRAFAASLTDSSAVQDRVSDRADRADRAESADRAERAERGERVERTAVREHMPSAIGPWDERPDRQGKAVPEEEQASGDRRTQVAALLAQDPQMTGAAIGRALGLSEPHGRRLRREVLNDTKDG</sequence>